<dbReference type="Proteomes" id="UP001153321">
    <property type="component" value="Chromosome 23"/>
</dbReference>
<dbReference type="CDD" id="cd03177">
    <property type="entry name" value="GST_C_Delta_Epsilon"/>
    <property type="match status" value="1"/>
</dbReference>
<dbReference type="SFLD" id="SFLDS00019">
    <property type="entry name" value="Glutathione_Transferase_(cytos"/>
    <property type="match status" value="1"/>
</dbReference>
<dbReference type="Gene3D" id="1.20.1050.10">
    <property type="match status" value="1"/>
</dbReference>
<evidence type="ECO:0000256" key="2">
    <source>
        <dbReference type="SAM" id="MobiDB-lite"/>
    </source>
</evidence>
<dbReference type="PROSITE" id="PS50404">
    <property type="entry name" value="GST_NTER"/>
    <property type="match status" value="1"/>
</dbReference>
<dbReference type="FunFam" id="3.40.30.10:FF:000034">
    <property type="entry name" value="glutathione S-transferase 1"/>
    <property type="match status" value="1"/>
</dbReference>
<dbReference type="InterPro" id="IPR004046">
    <property type="entry name" value="GST_C"/>
</dbReference>
<gene>
    <name evidence="6" type="ORF">SPLIT_LOCUS6874</name>
</gene>
<dbReference type="SFLD" id="SFLDG01153">
    <property type="entry name" value="Main.4:_Theta-like"/>
    <property type="match status" value="1"/>
</dbReference>
<dbReference type="GO" id="GO:0004252">
    <property type="term" value="F:serine-type endopeptidase activity"/>
    <property type="evidence" value="ECO:0007669"/>
    <property type="project" value="InterPro"/>
</dbReference>
<dbReference type="SUPFAM" id="SSF52833">
    <property type="entry name" value="Thioredoxin-like"/>
    <property type="match status" value="1"/>
</dbReference>
<evidence type="ECO:0000313" key="6">
    <source>
        <dbReference type="EMBL" id="CAH1641518.1"/>
    </source>
</evidence>
<evidence type="ECO:0000313" key="7">
    <source>
        <dbReference type="Proteomes" id="UP001153321"/>
    </source>
</evidence>
<protein>
    <recommendedName>
        <fullName evidence="8">Glutathione transferase</fullName>
    </recommendedName>
</protein>
<dbReference type="Pfam" id="PF00043">
    <property type="entry name" value="GST_C"/>
    <property type="match status" value="1"/>
</dbReference>
<feature type="region of interest" description="Disordered" evidence="2">
    <location>
        <begin position="375"/>
        <end position="417"/>
    </location>
</feature>
<dbReference type="AlphaFoldDB" id="A0A9P0N3W9"/>
<evidence type="ECO:0000259" key="4">
    <source>
        <dbReference type="PROSITE" id="PS50404"/>
    </source>
</evidence>
<dbReference type="GO" id="GO:0006749">
    <property type="term" value="P:glutathione metabolic process"/>
    <property type="evidence" value="ECO:0007669"/>
    <property type="project" value="TreeGrafter"/>
</dbReference>
<proteinExistence type="predicted"/>
<dbReference type="EMBL" id="LR824554">
    <property type="protein sequence ID" value="CAH1641518.1"/>
    <property type="molecule type" value="Genomic_DNA"/>
</dbReference>
<dbReference type="InterPro" id="IPR040079">
    <property type="entry name" value="Glutathione_S-Trfase"/>
</dbReference>
<dbReference type="InterPro" id="IPR010987">
    <property type="entry name" value="Glutathione-S-Trfase_C-like"/>
</dbReference>
<organism evidence="6 7">
    <name type="scientific">Spodoptera littoralis</name>
    <name type="common">Egyptian cotton leafworm</name>
    <dbReference type="NCBI Taxonomy" id="7109"/>
    <lineage>
        <taxon>Eukaryota</taxon>
        <taxon>Metazoa</taxon>
        <taxon>Ecdysozoa</taxon>
        <taxon>Arthropoda</taxon>
        <taxon>Hexapoda</taxon>
        <taxon>Insecta</taxon>
        <taxon>Pterygota</taxon>
        <taxon>Neoptera</taxon>
        <taxon>Endopterygota</taxon>
        <taxon>Lepidoptera</taxon>
        <taxon>Glossata</taxon>
        <taxon>Ditrysia</taxon>
        <taxon>Noctuoidea</taxon>
        <taxon>Noctuidae</taxon>
        <taxon>Amphipyrinae</taxon>
        <taxon>Spodoptera</taxon>
    </lineage>
</organism>
<dbReference type="GO" id="GO:0006508">
    <property type="term" value="P:proteolysis"/>
    <property type="evidence" value="ECO:0007669"/>
    <property type="project" value="InterPro"/>
</dbReference>
<evidence type="ECO:0000259" key="3">
    <source>
        <dbReference type="PROSITE" id="PS50240"/>
    </source>
</evidence>
<keyword evidence="7" id="KW-1185">Reference proteome</keyword>
<evidence type="ECO:0000256" key="1">
    <source>
        <dbReference type="ARBA" id="ARBA00011738"/>
    </source>
</evidence>
<dbReference type="InterPro" id="IPR004045">
    <property type="entry name" value="Glutathione_S-Trfase_N"/>
</dbReference>
<dbReference type="PANTHER" id="PTHR43969:SF9">
    <property type="entry name" value="GLUTATHIONE S TRANSFERASE D10, ISOFORM A-RELATED"/>
    <property type="match status" value="1"/>
</dbReference>
<feature type="compositionally biased region" description="Acidic residues" evidence="2">
    <location>
        <begin position="408"/>
        <end position="417"/>
    </location>
</feature>
<feature type="compositionally biased region" description="Low complexity" evidence="2">
    <location>
        <begin position="384"/>
        <end position="395"/>
    </location>
</feature>
<dbReference type="InterPro" id="IPR036282">
    <property type="entry name" value="Glutathione-S-Trfase_C_sf"/>
</dbReference>
<sequence length="654" mass="73894">MIIEPNVQVYLVKVHESNEMYDSWLCGGALVTTTQILTSAACIIDLDNIYAVAGYRKYVSGMDLDKDKCTRIKKQKVVKIRVPREHLSHVHEYKNTTQWMTLDIGVATVEEPYNFEDMSFRVYCSYAPAAIEINYNLNVDTKIGSSVVALGWGRDRGSKTRDLVDRNSETLREVSTTLRDKQECIEQFKGNGLTEKIEKYMICTNGKGALDAEGYIIENADEKAYNKCLNMRRQGQVSDDFNFDEECNDFDSINFANTRKSNSDNVTLNDTRRIKGINDKKGKSQQSRRQGICQNDHGGPLITWVGTTELLIGVAVNSLYDSDYNCIGPYLFISTAAAGDIIKCLLTDSNEGSARKNCPAEILDDFDILEQSVDSDLPPRLWSPIEEPPTTETTTKNNPSPRTNDPDVNADDDLPDMEDDKRMAMFETSSVRNTSPSTPDVMTIIIHKTDVSPPARATLILADLLGLKIETREVNLPTRQQFNPEYLEKNPLHTVPLLEDDGLVLQDSHAIMIYLVSKYDIEHESLYPKDLAARAIVNQRLFFDASILFPRLKTVIYSTVKYGKPMTEAQETDIKECYDVAEKYITDQYIAGDSLTLADISCVTTISSLDCIVPIHSKYGRLHDWWGRLKKEPWYQKINQPGLALFGRFIKGFL</sequence>
<dbReference type="Gene3D" id="2.40.10.10">
    <property type="entry name" value="Trypsin-like serine proteases"/>
    <property type="match status" value="2"/>
</dbReference>
<evidence type="ECO:0000259" key="5">
    <source>
        <dbReference type="PROSITE" id="PS50405"/>
    </source>
</evidence>
<feature type="domain" description="Peptidase S1" evidence="3">
    <location>
        <begin position="10"/>
        <end position="326"/>
    </location>
</feature>
<dbReference type="InterPro" id="IPR009003">
    <property type="entry name" value="Peptidase_S1_PA"/>
</dbReference>
<dbReference type="Pfam" id="PF13417">
    <property type="entry name" value="GST_N_3"/>
    <property type="match status" value="1"/>
</dbReference>
<dbReference type="FunFam" id="1.20.1050.10:FF:000007">
    <property type="entry name" value="Glutathione S-transferase 1-1"/>
    <property type="match status" value="1"/>
</dbReference>
<feature type="region of interest" description="Disordered" evidence="2">
    <location>
        <begin position="270"/>
        <end position="294"/>
    </location>
</feature>
<feature type="domain" description="GST N-terminal" evidence="4">
    <location>
        <begin position="442"/>
        <end position="523"/>
    </location>
</feature>
<comment type="subunit">
    <text evidence="1">Homodimer.</text>
</comment>
<feature type="compositionally biased region" description="Basic and acidic residues" evidence="2">
    <location>
        <begin position="270"/>
        <end position="282"/>
    </location>
</feature>
<dbReference type="InterPro" id="IPR001254">
    <property type="entry name" value="Trypsin_dom"/>
</dbReference>
<dbReference type="InterPro" id="IPR036249">
    <property type="entry name" value="Thioredoxin-like_sf"/>
</dbReference>
<dbReference type="InterPro" id="IPR043504">
    <property type="entry name" value="Peptidase_S1_PA_chymotrypsin"/>
</dbReference>
<name>A0A9P0N3W9_SPOLI</name>
<dbReference type="Pfam" id="PF00089">
    <property type="entry name" value="Trypsin"/>
    <property type="match status" value="1"/>
</dbReference>
<feature type="compositionally biased region" description="Polar residues" evidence="2">
    <location>
        <begin position="284"/>
        <end position="293"/>
    </location>
</feature>
<dbReference type="PROSITE" id="PS50240">
    <property type="entry name" value="TRYPSIN_DOM"/>
    <property type="match status" value="1"/>
</dbReference>
<dbReference type="SUPFAM" id="SSF47616">
    <property type="entry name" value="GST C-terminal domain-like"/>
    <property type="match status" value="1"/>
</dbReference>
<dbReference type="Gene3D" id="3.40.30.10">
    <property type="entry name" value="Glutaredoxin"/>
    <property type="match status" value="1"/>
</dbReference>
<dbReference type="PANTHER" id="PTHR43969">
    <property type="entry name" value="GLUTATHIONE S TRANSFERASE D10, ISOFORM A-RELATED"/>
    <property type="match status" value="1"/>
</dbReference>
<feature type="domain" description="GST C-terminal" evidence="5">
    <location>
        <begin position="530"/>
        <end position="653"/>
    </location>
</feature>
<reference evidence="6" key="1">
    <citation type="submission" date="2022-02" db="EMBL/GenBank/DDBJ databases">
        <authorList>
            <person name="King R."/>
        </authorList>
    </citation>
    <scope>NUCLEOTIDE SEQUENCE</scope>
</reference>
<evidence type="ECO:0008006" key="8">
    <source>
        <dbReference type="Google" id="ProtNLM"/>
    </source>
</evidence>
<accession>A0A9P0N3W9</accession>
<dbReference type="PROSITE" id="PS50405">
    <property type="entry name" value="GST_CTER"/>
    <property type="match status" value="1"/>
</dbReference>
<dbReference type="SUPFAM" id="SSF50494">
    <property type="entry name" value="Trypsin-like serine proteases"/>
    <property type="match status" value="1"/>
</dbReference>
<dbReference type="SFLD" id="SFLDG00358">
    <property type="entry name" value="Main_(cytGST)"/>
    <property type="match status" value="1"/>
</dbReference>
<dbReference type="GO" id="GO:0004364">
    <property type="term" value="F:glutathione transferase activity"/>
    <property type="evidence" value="ECO:0007669"/>
    <property type="project" value="TreeGrafter"/>
</dbReference>